<dbReference type="EMBL" id="MNUE01000002">
    <property type="protein sequence ID" value="OJD39846.1"/>
    <property type="molecule type" value="Genomic_DNA"/>
</dbReference>
<reference evidence="2 3" key="1">
    <citation type="submission" date="2016-10" db="EMBL/GenBank/DDBJ databases">
        <title>Proteomics and genomics reveal pathogen-plant mechanisms compatible with a hemibiotrophic lifestyle of Diplodia corticola.</title>
        <authorList>
            <person name="Fernandes I."/>
            <person name="De Jonge R."/>
            <person name="Van De Peer Y."/>
            <person name="Devreese B."/>
            <person name="Alves A."/>
            <person name="Esteves A.C."/>
        </authorList>
    </citation>
    <scope>NUCLEOTIDE SEQUENCE [LARGE SCALE GENOMIC DNA]</scope>
    <source>
        <strain evidence="2 3">CBS 112549</strain>
    </source>
</reference>
<gene>
    <name evidence="2" type="ORF">BKCO1_2000192</name>
</gene>
<evidence type="ECO:0000313" key="3">
    <source>
        <dbReference type="Proteomes" id="UP000183809"/>
    </source>
</evidence>
<dbReference type="STRING" id="236234.A0A1J9REA5"/>
<feature type="compositionally biased region" description="Acidic residues" evidence="1">
    <location>
        <begin position="185"/>
        <end position="199"/>
    </location>
</feature>
<evidence type="ECO:0000256" key="1">
    <source>
        <dbReference type="SAM" id="MobiDB-lite"/>
    </source>
</evidence>
<feature type="region of interest" description="Disordered" evidence="1">
    <location>
        <begin position="1"/>
        <end position="60"/>
    </location>
</feature>
<dbReference type="Proteomes" id="UP000183809">
    <property type="component" value="Unassembled WGS sequence"/>
</dbReference>
<evidence type="ECO:0000313" key="2">
    <source>
        <dbReference type="EMBL" id="OJD39846.1"/>
    </source>
</evidence>
<organism evidence="2 3">
    <name type="scientific">Diplodia corticola</name>
    <dbReference type="NCBI Taxonomy" id="236234"/>
    <lineage>
        <taxon>Eukaryota</taxon>
        <taxon>Fungi</taxon>
        <taxon>Dikarya</taxon>
        <taxon>Ascomycota</taxon>
        <taxon>Pezizomycotina</taxon>
        <taxon>Dothideomycetes</taxon>
        <taxon>Dothideomycetes incertae sedis</taxon>
        <taxon>Botryosphaeriales</taxon>
        <taxon>Botryosphaeriaceae</taxon>
        <taxon>Diplodia</taxon>
    </lineage>
</organism>
<feature type="region of interest" description="Disordered" evidence="1">
    <location>
        <begin position="171"/>
        <end position="232"/>
    </location>
</feature>
<protein>
    <submittedName>
        <fullName evidence="2">Chromo domain-like protein</fullName>
    </submittedName>
</protein>
<keyword evidence="3" id="KW-1185">Reference proteome</keyword>
<dbReference type="AlphaFoldDB" id="A0A1J9REA5"/>
<dbReference type="RefSeq" id="XP_020134833.1">
    <property type="nucleotide sequence ID" value="XM_020272388.1"/>
</dbReference>
<dbReference type="GeneID" id="31012647"/>
<feature type="compositionally biased region" description="Basic and acidic residues" evidence="1">
    <location>
        <begin position="200"/>
        <end position="209"/>
    </location>
</feature>
<accession>A0A1J9REA5</accession>
<name>A0A1J9REA5_9PEZI</name>
<comment type="caution">
    <text evidence="2">The sequence shown here is derived from an EMBL/GenBank/DDBJ whole genome shotgun (WGS) entry which is preliminary data.</text>
</comment>
<feature type="compositionally biased region" description="Polar residues" evidence="1">
    <location>
        <begin position="212"/>
        <end position="226"/>
    </location>
</feature>
<dbReference type="OrthoDB" id="3647690at2759"/>
<dbReference type="Gene3D" id="2.40.50.40">
    <property type="match status" value="1"/>
</dbReference>
<proteinExistence type="predicted"/>
<sequence>MPPKRRPDKPTKIVPISPHRIRPTLTSPPPMKSRRGRAPKGARPIAKASQRKRPKVDAKDNRFYTAKRILDENKTDYLIEWDGINPETKKPYMPTWHPKSCANRALLAEWKKEKGGQEWAAQGIVHENQYYYKIAWEDNPKTGEVYPDSWEPKAFASEAMVKNWEQRKLEMRARDKTSTGNDAAASDDESLASNDDVDAESEKEHRSDEDALQQQIAREVQTSPSRSNEKSP</sequence>